<gene>
    <name evidence="5" type="ORF">DES38_11541</name>
</gene>
<comment type="subcellular location">
    <subcellularLocation>
        <location evidence="1">Cell envelope</location>
    </subcellularLocation>
</comment>
<dbReference type="GO" id="GO:0030246">
    <property type="term" value="F:carbohydrate binding"/>
    <property type="evidence" value="ECO:0007669"/>
    <property type="project" value="TreeGrafter"/>
</dbReference>
<accession>A0A2V3W0Y4</accession>
<sequence length="346" mass="37501">MRRLFTYLTTIFIALIMIAGCQQADNTSETNETATLSKLQVDQTKPYIGFAMDTLQDERWYRDKDYFETALHDLGANVKTLAANGVQEVQNQQVKLMIEEGIDVLVIIPADAEGAKEAVALAEAADIPVISYDKMVMNAAIDYYISFDNIKVGELQATAILNEVPEGDIAYVGGAPSDNNAHLFREGAMNVLQPKIDDGSINLVYDNFTEGWSPEVARDNFQSFLNDATVDAVIAANDGTAGGVIEALGDRRVPISGQDAELAAIQRIIDGTQTMTVYKSLENIANTAATSAYELAIGNTIETNQTVNNNLTDVPSILLDPVSVDVSNIDETVIQEGHIDPSDLTN</sequence>
<evidence type="ECO:0000256" key="2">
    <source>
        <dbReference type="ARBA" id="ARBA00022729"/>
    </source>
</evidence>
<feature type="domain" description="Periplasmic binding protein" evidence="4">
    <location>
        <begin position="48"/>
        <end position="299"/>
    </location>
</feature>
<dbReference type="PANTHER" id="PTHR30036:SF1">
    <property type="entry name" value="D-XYLOSE-BINDING PERIPLASMIC PROTEIN"/>
    <property type="match status" value="1"/>
</dbReference>
<dbReference type="PROSITE" id="PS51257">
    <property type="entry name" value="PROKAR_LIPOPROTEIN"/>
    <property type="match status" value="1"/>
</dbReference>
<evidence type="ECO:0000313" key="6">
    <source>
        <dbReference type="Proteomes" id="UP000247922"/>
    </source>
</evidence>
<dbReference type="SUPFAM" id="SSF53822">
    <property type="entry name" value="Periplasmic binding protein-like I"/>
    <property type="match status" value="1"/>
</dbReference>
<evidence type="ECO:0000313" key="5">
    <source>
        <dbReference type="EMBL" id="PXW87722.1"/>
    </source>
</evidence>
<feature type="chain" id="PRO_5016158460" evidence="3">
    <location>
        <begin position="25"/>
        <end position="346"/>
    </location>
</feature>
<dbReference type="EMBL" id="QJJR01000015">
    <property type="protein sequence ID" value="PXW87722.1"/>
    <property type="molecule type" value="Genomic_DNA"/>
</dbReference>
<dbReference type="Proteomes" id="UP000247922">
    <property type="component" value="Unassembled WGS sequence"/>
</dbReference>
<keyword evidence="5" id="KW-0813">Transport</keyword>
<feature type="signal peptide" evidence="3">
    <location>
        <begin position="1"/>
        <end position="24"/>
    </location>
</feature>
<dbReference type="OrthoDB" id="9769193at2"/>
<evidence type="ECO:0000256" key="1">
    <source>
        <dbReference type="ARBA" id="ARBA00004196"/>
    </source>
</evidence>
<evidence type="ECO:0000256" key="3">
    <source>
        <dbReference type="SAM" id="SignalP"/>
    </source>
</evidence>
<proteinExistence type="predicted"/>
<dbReference type="Pfam" id="PF13407">
    <property type="entry name" value="Peripla_BP_4"/>
    <property type="match status" value="1"/>
</dbReference>
<keyword evidence="5" id="KW-0762">Sugar transport</keyword>
<keyword evidence="2 3" id="KW-0732">Signal</keyword>
<organism evidence="5 6">
    <name type="scientific">Streptohalobacillus salinus</name>
    <dbReference type="NCBI Taxonomy" id="621096"/>
    <lineage>
        <taxon>Bacteria</taxon>
        <taxon>Bacillati</taxon>
        <taxon>Bacillota</taxon>
        <taxon>Bacilli</taxon>
        <taxon>Bacillales</taxon>
        <taxon>Bacillaceae</taxon>
        <taxon>Streptohalobacillus</taxon>
    </lineage>
</organism>
<protein>
    <submittedName>
        <fullName evidence="5">Simple sugar transport system substrate-binding protein/D-xylose transport system substrate-binding protein</fullName>
    </submittedName>
</protein>
<dbReference type="AlphaFoldDB" id="A0A2V3W0Y4"/>
<reference evidence="5 6" key="1">
    <citation type="submission" date="2018-05" db="EMBL/GenBank/DDBJ databases">
        <title>Genomic Encyclopedia of Type Strains, Phase IV (KMG-IV): sequencing the most valuable type-strain genomes for metagenomic binning, comparative biology and taxonomic classification.</title>
        <authorList>
            <person name="Goeker M."/>
        </authorList>
    </citation>
    <scope>NUCLEOTIDE SEQUENCE [LARGE SCALE GENOMIC DNA]</scope>
    <source>
        <strain evidence="5 6">DSM 22440</strain>
    </source>
</reference>
<evidence type="ECO:0000259" key="4">
    <source>
        <dbReference type="Pfam" id="PF13407"/>
    </source>
</evidence>
<dbReference type="PANTHER" id="PTHR30036">
    <property type="entry name" value="D-XYLOSE-BINDING PERIPLASMIC PROTEIN"/>
    <property type="match status" value="1"/>
</dbReference>
<dbReference type="GO" id="GO:0030288">
    <property type="term" value="C:outer membrane-bounded periplasmic space"/>
    <property type="evidence" value="ECO:0007669"/>
    <property type="project" value="TreeGrafter"/>
</dbReference>
<keyword evidence="6" id="KW-1185">Reference proteome</keyword>
<dbReference type="InterPro" id="IPR028082">
    <property type="entry name" value="Peripla_BP_I"/>
</dbReference>
<comment type="caution">
    <text evidence="5">The sequence shown here is derived from an EMBL/GenBank/DDBJ whole genome shotgun (WGS) entry which is preliminary data.</text>
</comment>
<dbReference type="InterPro" id="IPR050555">
    <property type="entry name" value="Bact_Solute-Bind_Prot2"/>
</dbReference>
<name>A0A2V3W0Y4_9BACI</name>
<dbReference type="Gene3D" id="3.40.50.2300">
    <property type="match status" value="2"/>
</dbReference>
<dbReference type="RefSeq" id="WP_110252046.1">
    <property type="nucleotide sequence ID" value="NZ_QJJR01000015.1"/>
</dbReference>
<dbReference type="InterPro" id="IPR025997">
    <property type="entry name" value="SBP_2_dom"/>
</dbReference>